<dbReference type="PANTHER" id="PTHR43265:SF1">
    <property type="entry name" value="ESTERASE ESTD"/>
    <property type="match status" value="1"/>
</dbReference>
<evidence type="ECO:0000259" key="1">
    <source>
        <dbReference type="Pfam" id="PF12146"/>
    </source>
</evidence>
<dbReference type="InterPro" id="IPR029058">
    <property type="entry name" value="AB_hydrolase_fold"/>
</dbReference>
<dbReference type="GO" id="GO:0052689">
    <property type="term" value="F:carboxylic ester hydrolase activity"/>
    <property type="evidence" value="ECO:0007669"/>
    <property type="project" value="TreeGrafter"/>
</dbReference>
<dbReference type="InterPro" id="IPR000073">
    <property type="entry name" value="AB_hydrolase_1"/>
</dbReference>
<evidence type="ECO:0000313" key="4">
    <source>
        <dbReference type="Proteomes" id="UP000246352"/>
    </source>
</evidence>
<dbReference type="Gene3D" id="3.40.50.1820">
    <property type="entry name" value="alpha/beta hydrolase"/>
    <property type="match status" value="2"/>
</dbReference>
<keyword evidence="3" id="KW-0378">Hydrolase</keyword>
<sequence>MGYIDLSGPGTATSRLRSAAVPVRFGGCAGLFNAAEATAPASDSAVLLVSPWGFEEMCLRKFHCEIGEALAAKGIACLRFDLPGTGDSADPAGDASLAGWRASVTAAAAELKRLSGARSVILAGHGLGATLALDAADGIDDVAGLALLAPVTSGRSYLRETALWWKMVAADLYLDPAADDGGGLSIAGLVLPAGITAELRNLKAAELRLARPLPVLLVGRSAAAGDEELATQLQAAGCPVERLVYEGYEALKTNPMRSRSPAAVIEGLAGWARMIAPNRAPGRTVATCREAGLAGDGFRETGIRFGDHGRLSGTLCEPAGPRRGASVLIVGTGYDRASGWGRMGVKTARGLAGRGIASLRFDAAGVGDSPPCPGDPDQVLYAPCIDRDVAAAVAELVRRVPGPTVLSGRCSGGYHAFRAALREPSCRGVVSVNSYAYVWDPDVDFNEALAGVARPLRDYSQRALNPKTFKRLMAGEVDVRRAGLNIARQIGRGIAGRFGPRIAALVHRNRLRADIENDFRRLQADGRLAALVYGDDDPGLEQFRMVFGHGGERLKHYPNVVRVSLGDSDHNVTSAEAQDRVIATIGDMALRVG</sequence>
<feature type="domain" description="Serine aminopeptidase S33" evidence="1">
    <location>
        <begin position="53"/>
        <end position="169"/>
    </location>
</feature>
<organism evidence="3 4">
    <name type="scientific">Hoeflea marina</name>
    <dbReference type="NCBI Taxonomy" id="274592"/>
    <lineage>
        <taxon>Bacteria</taxon>
        <taxon>Pseudomonadati</taxon>
        <taxon>Pseudomonadota</taxon>
        <taxon>Alphaproteobacteria</taxon>
        <taxon>Hyphomicrobiales</taxon>
        <taxon>Rhizobiaceae</taxon>
        <taxon>Hoeflea</taxon>
    </lineage>
</organism>
<dbReference type="InterPro" id="IPR053145">
    <property type="entry name" value="AB_hydrolase_Est10"/>
</dbReference>
<protein>
    <submittedName>
        <fullName evidence="3">Alpha/beta hydrolase family protein</fullName>
    </submittedName>
</protein>
<feature type="domain" description="AB hydrolase-1" evidence="2">
    <location>
        <begin position="327"/>
        <end position="581"/>
    </location>
</feature>
<dbReference type="Pfam" id="PF12146">
    <property type="entry name" value="Hydrolase_4"/>
    <property type="match status" value="1"/>
</dbReference>
<keyword evidence="4" id="KW-1185">Reference proteome</keyword>
<dbReference type="PANTHER" id="PTHR43265">
    <property type="entry name" value="ESTERASE ESTD"/>
    <property type="match status" value="1"/>
</dbReference>
<dbReference type="AlphaFoldDB" id="A0A317PID9"/>
<dbReference type="SUPFAM" id="SSF53474">
    <property type="entry name" value="alpha/beta-Hydrolases"/>
    <property type="match status" value="2"/>
</dbReference>
<dbReference type="Proteomes" id="UP000246352">
    <property type="component" value="Unassembled WGS sequence"/>
</dbReference>
<dbReference type="Pfam" id="PF12697">
    <property type="entry name" value="Abhydrolase_6"/>
    <property type="match status" value="1"/>
</dbReference>
<evidence type="ECO:0000313" key="3">
    <source>
        <dbReference type="EMBL" id="PWV99188.1"/>
    </source>
</evidence>
<dbReference type="RefSeq" id="WP_110033328.1">
    <property type="nucleotide sequence ID" value="NZ_QGTR01000004.1"/>
</dbReference>
<accession>A0A317PID9</accession>
<gene>
    <name evidence="3" type="ORF">DFR52_104481</name>
</gene>
<dbReference type="InterPro" id="IPR022742">
    <property type="entry name" value="Hydrolase_4"/>
</dbReference>
<dbReference type="EMBL" id="QGTR01000004">
    <property type="protein sequence ID" value="PWV99188.1"/>
    <property type="molecule type" value="Genomic_DNA"/>
</dbReference>
<comment type="caution">
    <text evidence="3">The sequence shown here is derived from an EMBL/GenBank/DDBJ whole genome shotgun (WGS) entry which is preliminary data.</text>
</comment>
<dbReference type="OrthoDB" id="249225at2"/>
<reference evidence="3 4" key="1">
    <citation type="submission" date="2018-05" db="EMBL/GenBank/DDBJ databases">
        <title>Genomic Encyclopedia of Type Strains, Phase IV (KMG-IV): sequencing the most valuable type-strain genomes for metagenomic binning, comparative biology and taxonomic classification.</title>
        <authorList>
            <person name="Goeker M."/>
        </authorList>
    </citation>
    <scope>NUCLEOTIDE SEQUENCE [LARGE SCALE GENOMIC DNA]</scope>
    <source>
        <strain evidence="3 4">DSM 16791</strain>
    </source>
</reference>
<proteinExistence type="predicted"/>
<evidence type="ECO:0000259" key="2">
    <source>
        <dbReference type="Pfam" id="PF12697"/>
    </source>
</evidence>
<name>A0A317PID9_9HYPH</name>